<name>A0A058ZER2_FONAL</name>
<dbReference type="SUPFAM" id="SSF100950">
    <property type="entry name" value="NagB/RpiA/CoA transferase-like"/>
    <property type="match status" value="1"/>
</dbReference>
<comment type="similarity">
    <text evidence="1">Belongs to the 5-formyltetrahydrofolate cyclo-ligase family.</text>
</comment>
<evidence type="ECO:0000256" key="4">
    <source>
        <dbReference type="ARBA" id="ARBA00036539"/>
    </source>
</evidence>
<dbReference type="InterPro" id="IPR002698">
    <property type="entry name" value="FTHF_cligase"/>
</dbReference>
<dbReference type="AlphaFoldDB" id="A0A058ZER2"/>
<dbReference type="PIRSF" id="PIRSF006806">
    <property type="entry name" value="FTHF_cligase"/>
    <property type="match status" value="1"/>
</dbReference>
<dbReference type="EC" id="6.3.3.2" evidence="5"/>
<evidence type="ECO:0000313" key="8">
    <source>
        <dbReference type="Proteomes" id="UP000030693"/>
    </source>
</evidence>
<gene>
    <name evidence="7" type="ORF">H696_01351</name>
</gene>
<dbReference type="Proteomes" id="UP000030693">
    <property type="component" value="Unassembled WGS sequence"/>
</dbReference>
<dbReference type="GO" id="GO:0009396">
    <property type="term" value="P:folic acid-containing compound biosynthetic process"/>
    <property type="evidence" value="ECO:0007669"/>
    <property type="project" value="TreeGrafter"/>
</dbReference>
<dbReference type="RefSeq" id="XP_009493520.1">
    <property type="nucleotide sequence ID" value="XM_009495245.1"/>
</dbReference>
<protein>
    <recommendedName>
        <fullName evidence="5">5-formyltetrahydrofolate cyclo-ligase</fullName>
        <ecNumber evidence="5">6.3.3.2</ecNumber>
    </recommendedName>
</protein>
<dbReference type="Pfam" id="PF01812">
    <property type="entry name" value="5-FTHF_cyc-lig"/>
    <property type="match status" value="1"/>
</dbReference>
<dbReference type="PANTHER" id="PTHR23407:SF1">
    <property type="entry name" value="5-FORMYLTETRAHYDROFOLATE CYCLO-LIGASE"/>
    <property type="match status" value="1"/>
</dbReference>
<reference evidence="7" key="1">
    <citation type="submission" date="2013-04" db="EMBL/GenBank/DDBJ databases">
        <title>The Genome Sequence of Fonticula alba ATCC 38817.</title>
        <authorList>
            <consortium name="The Broad Institute Genomics Platform"/>
            <person name="Russ C."/>
            <person name="Cuomo C."/>
            <person name="Burger G."/>
            <person name="Gray M.W."/>
            <person name="Holland P.W.H."/>
            <person name="King N."/>
            <person name="Lang F.B.F."/>
            <person name="Roger A.J."/>
            <person name="Ruiz-Trillo I."/>
            <person name="Brown M."/>
            <person name="Walker B."/>
            <person name="Young S."/>
            <person name="Zeng Q."/>
            <person name="Gargeya S."/>
            <person name="Fitzgerald M."/>
            <person name="Haas B."/>
            <person name="Abouelleil A."/>
            <person name="Allen A.W."/>
            <person name="Alvarado L."/>
            <person name="Arachchi H.M."/>
            <person name="Berlin A.M."/>
            <person name="Chapman S.B."/>
            <person name="Gainer-Dewar J."/>
            <person name="Goldberg J."/>
            <person name="Griggs A."/>
            <person name="Gujja S."/>
            <person name="Hansen M."/>
            <person name="Howarth C."/>
            <person name="Imamovic A."/>
            <person name="Ireland A."/>
            <person name="Larimer J."/>
            <person name="McCowan C."/>
            <person name="Murphy C."/>
            <person name="Pearson M."/>
            <person name="Poon T.W."/>
            <person name="Priest M."/>
            <person name="Roberts A."/>
            <person name="Saif S."/>
            <person name="Shea T."/>
            <person name="Sisk P."/>
            <person name="Sykes S."/>
            <person name="Wortman J."/>
            <person name="Nusbaum C."/>
            <person name="Birren B."/>
        </authorList>
    </citation>
    <scope>NUCLEOTIDE SEQUENCE [LARGE SCALE GENOMIC DNA]</scope>
    <source>
        <strain evidence="7">ATCC 38817</strain>
    </source>
</reference>
<evidence type="ECO:0000256" key="2">
    <source>
        <dbReference type="ARBA" id="ARBA00022741"/>
    </source>
</evidence>
<keyword evidence="8" id="KW-1185">Reference proteome</keyword>
<feature type="binding site" evidence="6">
    <location>
        <begin position="136"/>
        <end position="144"/>
    </location>
    <ligand>
        <name>ATP</name>
        <dbReference type="ChEBI" id="CHEBI:30616"/>
    </ligand>
</feature>
<evidence type="ECO:0000256" key="3">
    <source>
        <dbReference type="ARBA" id="ARBA00022840"/>
    </source>
</evidence>
<dbReference type="GO" id="GO:0035999">
    <property type="term" value="P:tetrahydrofolate interconversion"/>
    <property type="evidence" value="ECO:0007669"/>
    <property type="project" value="TreeGrafter"/>
</dbReference>
<dbReference type="PANTHER" id="PTHR23407">
    <property type="entry name" value="ATPASE INHIBITOR/5-FORMYLTETRAHYDROFOLATE CYCLO-LIGASE"/>
    <property type="match status" value="1"/>
</dbReference>
<dbReference type="GO" id="GO:0005739">
    <property type="term" value="C:mitochondrion"/>
    <property type="evidence" value="ECO:0007669"/>
    <property type="project" value="TreeGrafter"/>
</dbReference>
<keyword evidence="2 6" id="KW-0547">Nucleotide-binding</keyword>
<comment type="catalytic activity">
    <reaction evidence="4">
        <text>(6S)-5-formyl-5,6,7,8-tetrahydrofolate + ATP = (6R)-5,10-methenyltetrahydrofolate + ADP + phosphate</text>
        <dbReference type="Rhea" id="RHEA:10488"/>
        <dbReference type="ChEBI" id="CHEBI:30616"/>
        <dbReference type="ChEBI" id="CHEBI:43474"/>
        <dbReference type="ChEBI" id="CHEBI:57455"/>
        <dbReference type="ChEBI" id="CHEBI:57457"/>
        <dbReference type="ChEBI" id="CHEBI:456216"/>
        <dbReference type="EC" id="6.3.3.2"/>
    </reaction>
</comment>
<dbReference type="eggNOG" id="KOG3093">
    <property type="taxonomic scope" value="Eukaryota"/>
</dbReference>
<dbReference type="OrthoDB" id="2015992at2759"/>
<evidence type="ECO:0000256" key="5">
    <source>
        <dbReference type="ARBA" id="ARBA00038966"/>
    </source>
</evidence>
<keyword evidence="7" id="KW-0436">Ligase</keyword>
<dbReference type="GeneID" id="20526076"/>
<dbReference type="GO" id="GO:0005524">
    <property type="term" value="F:ATP binding"/>
    <property type="evidence" value="ECO:0007669"/>
    <property type="project" value="UniProtKB-KW"/>
</dbReference>
<dbReference type="STRING" id="691883.A0A058ZER2"/>
<accession>A0A058ZER2</accession>
<keyword evidence="3 6" id="KW-0067">ATP-binding</keyword>
<organism evidence="7">
    <name type="scientific">Fonticula alba</name>
    <name type="common">Slime mold</name>
    <dbReference type="NCBI Taxonomy" id="691883"/>
    <lineage>
        <taxon>Eukaryota</taxon>
        <taxon>Rotosphaerida</taxon>
        <taxon>Fonticulaceae</taxon>
        <taxon>Fonticula</taxon>
    </lineage>
</organism>
<dbReference type="InterPro" id="IPR024185">
    <property type="entry name" value="FTHF_cligase-like_sf"/>
</dbReference>
<evidence type="ECO:0000313" key="7">
    <source>
        <dbReference type="EMBL" id="KCV71942.1"/>
    </source>
</evidence>
<feature type="binding site" evidence="6">
    <location>
        <position position="38"/>
    </location>
    <ligand>
        <name>substrate</name>
    </ligand>
</feature>
<dbReference type="Gene3D" id="3.40.50.10420">
    <property type="entry name" value="NagB/RpiA/CoA transferase-like"/>
    <property type="match status" value="1"/>
</dbReference>
<proteinExistence type="inferred from homology"/>
<dbReference type="InterPro" id="IPR037171">
    <property type="entry name" value="NagB/RpiA_transferase-like"/>
</dbReference>
<dbReference type="EMBL" id="KB932202">
    <property type="protein sequence ID" value="KCV71942.1"/>
    <property type="molecule type" value="Genomic_DNA"/>
</dbReference>
<evidence type="ECO:0000256" key="6">
    <source>
        <dbReference type="PIRSR" id="PIRSR006806-1"/>
    </source>
</evidence>
<evidence type="ECO:0000256" key="1">
    <source>
        <dbReference type="ARBA" id="ARBA00010638"/>
    </source>
</evidence>
<dbReference type="GO" id="GO:0030272">
    <property type="term" value="F:5-formyltetrahydrofolate cyclo-ligase activity"/>
    <property type="evidence" value="ECO:0007669"/>
    <property type="project" value="UniProtKB-EC"/>
</dbReference>
<sequence>MCSNAGPTLLARLLEQPEIPQARNVAIYCADAGEQRGEVDTDTLAATLLAAGKRLFVPYVWPPGATDAGGLASGCRMDMVRVRDLEAWRALPVGRWGIREPIIDRDTEFAYSAAGDPTPLDLIIMPGLGFDAQGGRIGFGRGYYDEYVRFCDRWADARGTPRPRLLAMCLPEQLVPETMPREEHDHRPVDRVILLPPRQMGPL</sequence>